<dbReference type="AlphaFoldDB" id="D6ZCN1"/>
<dbReference type="Gene3D" id="3.20.20.80">
    <property type="entry name" value="Glycosidases"/>
    <property type="match status" value="1"/>
</dbReference>
<evidence type="ECO:0000313" key="5">
    <source>
        <dbReference type="Proteomes" id="UP000002247"/>
    </source>
</evidence>
<feature type="region of interest" description="Disordered" evidence="1">
    <location>
        <begin position="28"/>
        <end position="53"/>
    </location>
</feature>
<dbReference type="InterPro" id="IPR006311">
    <property type="entry name" value="TAT_signal"/>
</dbReference>
<dbReference type="STRING" id="640132.Srot_0591"/>
<feature type="chain" id="PRO_5039328688" description="Rv2525c-like glycoside hydrolase-like domain-containing protein" evidence="2">
    <location>
        <begin position="30"/>
        <end position="259"/>
    </location>
</feature>
<feature type="compositionally biased region" description="Acidic residues" evidence="1">
    <location>
        <begin position="30"/>
        <end position="40"/>
    </location>
</feature>
<dbReference type="PROSITE" id="PS51318">
    <property type="entry name" value="TAT"/>
    <property type="match status" value="1"/>
</dbReference>
<keyword evidence="2" id="KW-0732">Signal</keyword>
<name>D6ZCN1_SEGRD</name>
<dbReference type="RefSeq" id="WP_013137529.1">
    <property type="nucleotide sequence ID" value="NC_014168.1"/>
</dbReference>
<organism evidence="4 5">
    <name type="scientific">Segniliparus rotundus (strain ATCC BAA-972 / CDC 1076 / CIP 108378 / DSM 44985 / JCM 13578)</name>
    <dbReference type="NCBI Taxonomy" id="640132"/>
    <lineage>
        <taxon>Bacteria</taxon>
        <taxon>Bacillati</taxon>
        <taxon>Actinomycetota</taxon>
        <taxon>Actinomycetes</taxon>
        <taxon>Mycobacteriales</taxon>
        <taxon>Segniliparaceae</taxon>
        <taxon>Segniliparus</taxon>
    </lineage>
</organism>
<dbReference type="HOGENOM" id="CLU_075024_1_0_11"/>
<dbReference type="InterPro" id="IPR015020">
    <property type="entry name" value="Rv2525c-like_Glyco_Hydro-like"/>
</dbReference>
<dbReference type="KEGG" id="srt:Srot_0591"/>
<protein>
    <recommendedName>
        <fullName evidence="3">Rv2525c-like glycoside hydrolase-like domain-containing protein</fullName>
    </recommendedName>
</protein>
<evidence type="ECO:0000256" key="2">
    <source>
        <dbReference type="SAM" id="SignalP"/>
    </source>
</evidence>
<evidence type="ECO:0000313" key="4">
    <source>
        <dbReference type="EMBL" id="ADG97073.1"/>
    </source>
</evidence>
<reference evidence="4 5" key="1">
    <citation type="journal article" date="2010" name="Stand. Genomic Sci.">
        <title>Complete genome sequence of Segniliparus rotundus type strain (CDC 1076).</title>
        <authorList>
            <person name="Sikorski J."/>
            <person name="Lapidus A."/>
            <person name="Copeland A."/>
            <person name="Misra M."/>
            <person name="Glavina Del Rio T."/>
            <person name="Nolan M."/>
            <person name="Lucas S."/>
            <person name="Chen F."/>
            <person name="Tice H."/>
            <person name="Cheng J.F."/>
            <person name="Jando M."/>
            <person name="Schneider S."/>
            <person name="Bruce D."/>
            <person name="Goodwin L."/>
            <person name="Pitluck S."/>
            <person name="Liolios K."/>
            <person name="Mikhailova N."/>
            <person name="Pati A."/>
            <person name="Ivanova N."/>
            <person name="Mavromatis K."/>
            <person name="Chen A."/>
            <person name="Palaniappan K."/>
            <person name="Chertkov O."/>
            <person name="Land M."/>
            <person name="Hauser L."/>
            <person name="Chang Y.J."/>
            <person name="Jeffries C.D."/>
            <person name="Brettin T."/>
            <person name="Detter J.C."/>
            <person name="Han C."/>
            <person name="Rohde M."/>
            <person name="Goker M."/>
            <person name="Bristow J."/>
            <person name="Eisen J.A."/>
            <person name="Markowitz V."/>
            <person name="Hugenholtz P."/>
            <person name="Kyrpides N.C."/>
            <person name="Klenk H.P."/>
        </authorList>
    </citation>
    <scope>NUCLEOTIDE SEQUENCE [LARGE SCALE GENOMIC DNA]</scope>
    <source>
        <strain evidence="5">ATCC BAA-972 / CDC 1076 / CIP 108378 / DSM 44985 / JCM 13578</strain>
    </source>
</reference>
<dbReference type="eggNOG" id="COG5632">
    <property type="taxonomic scope" value="Bacteria"/>
</dbReference>
<evidence type="ECO:0000259" key="3">
    <source>
        <dbReference type="Pfam" id="PF08924"/>
    </source>
</evidence>
<dbReference type="EMBL" id="CP001958">
    <property type="protein sequence ID" value="ADG97073.1"/>
    <property type="molecule type" value="Genomic_DNA"/>
</dbReference>
<gene>
    <name evidence="4" type="ordered locus">Srot_0591</name>
</gene>
<dbReference type="Proteomes" id="UP000002247">
    <property type="component" value="Chromosome"/>
</dbReference>
<dbReference type="Pfam" id="PF08924">
    <property type="entry name" value="Rv2525c_GlyHyd-like"/>
    <property type="match status" value="1"/>
</dbReference>
<evidence type="ECO:0000256" key="1">
    <source>
        <dbReference type="SAM" id="MobiDB-lite"/>
    </source>
</evidence>
<accession>D6ZCN1</accession>
<feature type="domain" description="Rv2525c-like glycoside hydrolase-like" evidence="3">
    <location>
        <begin position="69"/>
        <end position="247"/>
    </location>
</feature>
<proteinExistence type="predicted"/>
<sequence>MTLSRRNVLRGMGGAALAAGLVHAAPAWADPDDDADDPEDDAPRPKRPGPVNWGLGKMLDYSAGVPAPEAIKAAGYLGSFCYVSDQAKGEEWMKAKPLTRPVADAMRASGLIIASVWQWGGQTTADWRRGHDAGVKAARRAITLHQAAGGPDHAAIYACVDDDPTPDLWEDSIADYLRGFEEVIGHERLGVFCNPKTIDWCLDAGLGTYFWQHDWNNDTLALHPAAHLHQLPGRKPWVVQVDNVECDQTAVLNMAFGQW</sequence>
<feature type="signal peptide" evidence="2">
    <location>
        <begin position="1"/>
        <end position="29"/>
    </location>
</feature>
<keyword evidence="5" id="KW-1185">Reference proteome</keyword>